<protein>
    <submittedName>
        <fullName evidence="4">Trypsin-like peptidase domain-containing protein</fullName>
    </submittedName>
</protein>
<dbReference type="GO" id="GO:0006508">
    <property type="term" value="P:proteolysis"/>
    <property type="evidence" value="ECO:0007669"/>
    <property type="project" value="UniProtKB-KW"/>
</dbReference>
<feature type="domain" description="PDZ" evidence="3">
    <location>
        <begin position="270"/>
        <end position="361"/>
    </location>
</feature>
<dbReference type="Pfam" id="PF13180">
    <property type="entry name" value="PDZ_2"/>
    <property type="match status" value="1"/>
</dbReference>
<dbReference type="PROSITE" id="PS50106">
    <property type="entry name" value="PDZ"/>
    <property type="match status" value="1"/>
</dbReference>
<dbReference type="SUPFAM" id="SSF50494">
    <property type="entry name" value="Trypsin-like serine proteases"/>
    <property type="match status" value="1"/>
</dbReference>
<dbReference type="RefSeq" id="WP_226696705.1">
    <property type="nucleotide sequence ID" value="NZ_JAJAPX010000006.1"/>
</dbReference>
<dbReference type="SUPFAM" id="SSF50156">
    <property type="entry name" value="PDZ domain-like"/>
    <property type="match status" value="2"/>
</dbReference>
<dbReference type="Gene3D" id="2.40.10.120">
    <property type="match status" value="1"/>
</dbReference>
<sequence length="469" mass="50586">MKKVLTLVLVSALGGIFTLSTYKLFLEKDKPVVLATTESNPSFLPTTNLNTLYSAEDKVDFTIAAENTVNAVVHVKNITISTGQMSFQDLFLGRSPQRAQEGTGSGVIINADGYIITNNHVINNSDKLTVTLNNNKTYDAEIVGTDPKTDIALLKIEADKDLPYVTFADSDTAKIGEWVLAVGNPFNLTSTVTAGIISAKARNLDPTGTYLQSFIQTDAAVNPGNSGGALVNTNGELVGINTAISSQTGSYVGYSFAVPSNIARRVIEDLMEYGNVQNGILGINGGALNSKFADDLGINDTEGIYVASVIEDSGAEKAGIEKGDIIKEIDNIKVSKFADLTGHIGAKRAGDNVSLKIARDGNIKTIPVTLTRNETFTMPLVGMVKNAKKQELKKVNASNGVKITDLDEQYESYWKKNGVTEGCIITAINDVKINSIDDVKNALKNKTQYEPLRIELINNNGEKERYNFR</sequence>
<dbReference type="Proteomes" id="UP001139286">
    <property type="component" value="Unassembled WGS sequence"/>
</dbReference>
<dbReference type="GO" id="GO:0004252">
    <property type="term" value="F:serine-type endopeptidase activity"/>
    <property type="evidence" value="ECO:0007669"/>
    <property type="project" value="InterPro"/>
</dbReference>
<dbReference type="PRINTS" id="PR00834">
    <property type="entry name" value="PROTEASES2C"/>
</dbReference>
<organism evidence="4 5">
    <name type="scientific">Neotamlana sargassicola</name>
    <dbReference type="NCBI Taxonomy" id="2883125"/>
    <lineage>
        <taxon>Bacteria</taxon>
        <taxon>Pseudomonadati</taxon>
        <taxon>Bacteroidota</taxon>
        <taxon>Flavobacteriia</taxon>
        <taxon>Flavobacteriales</taxon>
        <taxon>Flavobacteriaceae</taxon>
        <taxon>Neotamlana</taxon>
    </lineage>
</organism>
<evidence type="ECO:0000256" key="1">
    <source>
        <dbReference type="ARBA" id="ARBA00022670"/>
    </source>
</evidence>
<dbReference type="EMBL" id="JAJAPX010000006">
    <property type="protein sequence ID" value="MCB4809331.1"/>
    <property type="molecule type" value="Genomic_DNA"/>
</dbReference>
<dbReference type="InterPro" id="IPR051201">
    <property type="entry name" value="Chloro_Bact_Ser_Proteases"/>
</dbReference>
<comment type="caution">
    <text evidence="4">The sequence shown here is derived from an EMBL/GenBank/DDBJ whole genome shotgun (WGS) entry which is preliminary data.</text>
</comment>
<keyword evidence="1" id="KW-0645">Protease</keyword>
<dbReference type="InterPro" id="IPR001478">
    <property type="entry name" value="PDZ"/>
</dbReference>
<dbReference type="PANTHER" id="PTHR43343">
    <property type="entry name" value="PEPTIDASE S12"/>
    <property type="match status" value="1"/>
</dbReference>
<accession>A0A9X1L7X6</accession>
<gene>
    <name evidence="4" type="ORF">LG651_13825</name>
</gene>
<dbReference type="SMART" id="SM00228">
    <property type="entry name" value="PDZ"/>
    <property type="match status" value="1"/>
</dbReference>
<keyword evidence="2" id="KW-0378">Hydrolase</keyword>
<dbReference type="Gene3D" id="2.30.42.10">
    <property type="match status" value="2"/>
</dbReference>
<name>A0A9X1L7X6_9FLAO</name>
<proteinExistence type="predicted"/>
<reference evidence="4" key="1">
    <citation type="submission" date="2021-10" db="EMBL/GenBank/DDBJ databases">
        <title>Tamlana sargassums sp. nov., and Tamlana laminarinivorans sp. nov., two new bacteria isolated from the brown alga.</title>
        <authorList>
            <person name="Li J."/>
        </authorList>
    </citation>
    <scope>NUCLEOTIDE SEQUENCE</scope>
    <source>
        <strain evidence="4">62-3</strain>
    </source>
</reference>
<dbReference type="Pfam" id="PF13365">
    <property type="entry name" value="Trypsin_2"/>
    <property type="match status" value="1"/>
</dbReference>
<keyword evidence="5" id="KW-1185">Reference proteome</keyword>
<evidence type="ECO:0000256" key="2">
    <source>
        <dbReference type="ARBA" id="ARBA00022801"/>
    </source>
</evidence>
<evidence type="ECO:0000313" key="4">
    <source>
        <dbReference type="EMBL" id="MCB4809331.1"/>
    </source>
</evidence>
<evidence type="ECO:0000259" key="3">
    <source>
        <dbReference type="PROSITE" id="PS50106"/>
    </source>
</evidence>
<dbReference type="PANTHER" id="PTHR43343:SF3">
    <property type="entry name" value="PROTEASE DO-LIKE 8, CHLOROPLASTIC"/>
    <property type="match status" value="1"/>
</dbReference>
<evidence type="ECO:0000313" key="5">
    <source>
        <dbReference type="Proteomes" id="UP001139286"/>
    </source>
</evidence>
<dbReference type="InterPro" id="IPR009003">
    <property type="entry name" value="Peptidase_S1_PA"/>
</dbReference>
<dbReference type="InterPro" id="IPR001940">
    <property type="entry name" value="Peptidase_S1C"/>
</dbReference>
<dbReference type="InterPro" id="IPR036034">
    <property type="entry name" value="PDZ_sf"/>
</dbReference>
<dbReference type="AlphaFoldDB" id="A0A9X1L7X6"/>